<keyword evidence="7 11" id="KW-0169">Cobalamin biosynthesis</keyword>
<feature type="transmembrane region" description="Helical" evidence="11">
    <location>
        <begin position="22"/>
        <end position="42"/>
    </location>
</feature>
<protein>
    <recommendedName>
        <fullName evidence="5 11">Probable cobalamin biosynthesis protein CobD</fullName>
    </recommendedName>
</protein>
<evidence type="ECO:0000256" key="10">
    <source>
        <dbReference type="ARBA" id="ARBA00023136"/>
    </source>
</evidence>
<feature type="transmembrane region" description="Helical" evidence="11">
    <location>
        <begin position="73"/>
        <end position="94"/>
    </location>
</feature>
<evidence type="ECO:0000256" key="1">
    <source>
        <dbReference type="ARBA" id="ARBA00003384"/>
    </source>
</evidence>
<evidence type="ECO:0000256" key="7">
    <source>
        <dbReference type="ARBA" id="ARBA00022573"/>
    </source>
</evidence>
<dbReference type="GO" id="GO:0048472">
    <property type="term" value="F:threonine-phosphate decarboxylase activity"/>
    <property type="evidence" value="ECO:0007669"/>
    <property type="project" value="InterPro"/>
</dbReference>
<sequence>MIEYNYLINDVLTKNVNALDSFTMFAFVILALILSLMIDIIFAELPTRIHPVVIVGSMISFFKNVLINFKSRLSGLFVVIGVCLLSAIILFIIYYITSINIILLFIVFTILLSSTFSVNMLLQTAVDVENALKDNIDKARQLVSYLVSRKTDELTESFIVSAAIESLTENITDSYVAPVFYYFIFALIVLFYPFDNCLYFLLLVPMLYRIFNTLDAMLGYKTDELINIGFVPAKIDDILNYIPARISGIYVVMSAYMLKLDGKNAYRIMRRDARNCPSPNSGYTMATTAGALNIQLIKKETYILGDDNKDITADDISKAVKLSKLTIMLFTLTIILLLTLLYVIL</sequence>
<feature type="transmembrane region" description="Helical" evidence="11">
    <location>
        <begin position="238"/>
        <end position="258"/>
    </location>
</feature>
<evidence type="ECO:0000256" key="6">
    <source>
        <dbReference type="ARBA" id="ARBA00022475"/>
    </source>
</evidence>
<dbReference type="GO" id="GO:0005886">
    <property type="term" value="C:plasma membrane"/>
    <property type="evidence" value="ECO:0007669"/>
    <property type="project" value="UniProtKB-SubCell"/>
</dbReference>
<dbReference type="UniPathway" id="UPA00148"/>
<feature type="transmembrane region" description="Helical" evidence="11">
    <location>
        <begin position="175"/>
        <end position="192"/>
    </location>
</feature>
<feature type="transmembrane region" description="Helical" evidence="11">
    <location>
        <begin position="101"/>
        <end position="122"/>
    </location>
</feature>
<dbReference type="GO" id="GO:0009236">
    <property type="term" value="P:cobalamin biosynthetic process"/>
    <property type="evidence" value="ECO:0007669"/>
    <property type="project" value="UniProtKB-UniRule"/>
</dbReference>
<dbReference type="NCBIfam" id="NF002281">
    <property type="entry name" value="PRK01209.2-5"/>
    <property type="match status" value="1"/>
</dbReference>
<evidence type="ECO:0000256" key="9">
    <source>
        <dbReference type="ARBA" id="ARBA00022989"/>
    </source>
</evidence>
<dbReference type="PANTHER" id="PTHR34308">
    <property type="entry name" value="COBALAMIN BIOSYNTHESIS PROTEIN CBIB"/>
    <property type="match status" value="1"/>
</dbReference>
<keyword evidence="6 11" id="KW-1003">Cell membrane</keyword>
<comment type="function">
    <text evidence="1 11">Converts cobyric acid to cobinamide by the addition of aminopropanol on the F carboxylic group.</text>
</comment>
<keyword evidence="10 11" id="KW-0472">Membrane</keyword>
<feature type="transmembrane region" description="Helical" evidence="11">
    <location>
        <begin position="49"/>
        <end position="67"/>
    </location>
</feature>
<keyword evidence="9 11" id="KW-1133">Transmembrane helix</keyword>
<accession>A0A315XMU4</accession>
<keyword evidence="8 11" id="KW-0812">Transmembrane</keyword>
<organism evidence="12 13">
    <name type="scientific">Methanobrevibacter thaueri</name>
    <dbReference type="NCBI Taxonomy" id="190975"/>
    <lineage>
        <taxon>Archaea</taxon>
        <taxon>Methanobacteriati</taxon>
        <taxon>Methanobacteriota</taxon>
        <taxon>Methanomada group</taxon>
        <taxon>Methanobacteria</taxon>
        <taxon>Methanobacteriales</taxon>
        <taxon>Methanobacteriaceae</taxon>
        <taxon>Methanobrevibacter</taxon>
    </lineage>
</organism>
<evidence type="ECO:0000313" key="13">
    <source>
        <dbReference type="Proteomes" id="UP000251717"/>
    </source>
</evidence>
<evidence type="ECO:0000313" key="12">
    <source>
        <dbReference type="EMBL" id="PWB84906.1"/>
    </source>
</evidence>
<dbReference type="HAMAP" id="MF_00024">
    <property type="entry name" value="CobD_CbiB"/>
    <property type="match status" value="1"/>
</dbReference>
<dbReference type="PANTHER" id="PTHR34308:SF1">
    <property type="entry name" value="COBALAMIN BIOSYNTHESIS PROTEIN CBIB"/>
    <property type="match status" value="1"/>
</dbReference>
<dbReference type="EMBL" id="MZGS01000029">
    <property type="protein sequence ID" value="PWB84906.1"/>
    <property type="molecule type" value="Genomic_DNA"/>
</dbReference>
<dbReference type="GO" id="GO:0015420">
    <property type="term" value="F:ABC-type vitamin B12 transporter activity"/>
    <property type="evidence" value="ECO:0007669"/>
    <property type="project" value="UniProtKB-UniRule"/>
</dbReference>
<dbReference type="Pfam" id="PF03186">
    <property type="entry name" value="CobD_Cbib"/>
    <property type="match status" value="1"/>
</dbReference>
<dbReference type="NCBIfam" id="TIGR00380">
    <property type="entry name" value="cobal_cbiB"/>
    <property type="match status" value="1"/>
</dbReference>
<evidence type="ECO:0000256" key="2">
    <source>
        <dbReference type="ARBA" id="ARBA00004651"/>
    </source>
</evidence>
<evidence type="ECO:0000256" key="3">
    <source>
        <dbReference type="ARBA" id="ARBA00004953"/>
    </source>
</evidence>
<dbReference type="OrthoDB" id="46105at2157"/>
<comment type="caution">
    <text evidence="12">The sequence shown here is derived from an EMBL/GenBank/DDBJ whole genome shotgun (WGS) entry which is preliminary data.</text>
</comment>
<dbReference type="AlphaFoldDB" id="A0A315XMU4"/>
<proteinExistence type="inferred from homology"/>
<keyword evidence="13" id="KW-1185">Reference proteome</keyword>
<comment type="similarity">
    <text evidence="4 11">Belongs to the CobD/CbiB family.</text>
</comment>
<comment type="pathway">
    <text evidence="3 11">Cofactor biosynthesis; adenosylcobalamin biosynthesis.</text>
</comment>
<evidence type="ECO:0000256" key="4">
    <source>
        <dbReference type="ARBA" id="ARBA00006263"/>
    </source>
</evidence>
<comment type="caution">
    <text evidence="11">Lacks conserved residue(s) required for the propagation of feature annotation.</text>
</comment>
<name>A0A315XMU4_9EURY</name>
<dbReference type="RefSeq" id="WP_116592931.1">
    <property type="nucleotide sequence ID" value="NZ_MZGS01000029.1"/>
</dbReference>
<gene>
    <name evidence="12" type="primary">cbiB</name>
    <name evidence="11" type="synonym">cobD</name>
    <name evidence="12" type="ORF">MBBTH_20500</name>
</gene>
<comment type="subcellular location">
    <subcellularLocation>
        <location evidence="2 11">Cell membrane</location>
        <topology evidence="2 11">Multi-pass membrane protein</topology>
    </subcellularLocation>
</comment>
<evidence type="ECO:0000256" key="11">
    <source>
        <dbReference type="HAMAP-Rule" id="MF_00024"/>
    </source>
</evidence>
<reference evidence="12 13" key="1">
    <citation type="submission" date="2017-03" db="EMBL/GenBank/DDBJ databases">
        <title>Genome sequence of Methanobrevibacter thaueri.</title>
        <authorList>
            <person name="Poehlein A."/>
            <person name="Seedorf H."/>
            <person name="Daniel R."/>
        </authorList>
    </citation>
    <scope>NUCLEOTIDE SEQUENCE [LARGE SCALE GENOMIC DNA]</scope>
    <source>
        <strain evidence="12 13">DSM 11995</strain>
    </source>
</reference>
<feature type="transmembrane region" description="Helical" evidence="11">
    <location>
        <begin position="325"/>
        <end position="344"/>
    </location>
</feature>
<dbReference type="Proteomes" id="UP000251717">
    <property type="component" value="Unassembled WGS sequence"/>
</dbReference>
<dbReference type="InterPro" id="IPR004485">
    <property type="entry name" value="Cobalamin_biosynth_CobD/CbiB"/>
</dbReference>
<evidence type="ECO:0000256" key="5">
    <source>
        <dbReference type="ARBA" id="ARBA00016185"/>
    </source>
</evidence>
<evidence type="ECO:0000256" key="8">
    <source>
        <dbReference type="ARBA" id="ARBA00022692"/>
    </source>
</evidence>